<protein>
    <submittedName>
        <fullName evidence="2">Slp family lipoprotein</fullName>
    </submittedName>
</protein>
<dbReference type="AlphaFoldDB" id="A0AB35BXM4"/>
<feature type="signal peptide" evidence="1">
    <location>
        <begin position="1"/>
        <end position="27"/>
    </location>
</feature>
<reference evidence="2" key="1">
    <citation type="submission" date="2021-03" db="EMBL/GenBank/DDBJ databases">
        <title>Identification and antibiotic profiling of Wohlfahrtiimonas chitiniclastica, an underestimated human pathogen.</title>
        <authorList>
            <person name="Kopf A."/>
            <person name="Bunk B."/>
            <person name="Coldewey S."/>
            <person name="Gunzer F."/>
            <person name="Riedel T."/>
            <person name="Schroettner P."/>
        </authorList>
    </citation>
    <scope>NUCLEOTIDE SEQUENCE</scope>
    <source>
        <strain evidence="2">DSM 100917</strain>
    </source>
</reference>
<evidence type="ECO:0000313" key="2">
    <source>
        <dbReference type="EMBL" id="MBS7824251.1"/>
    </source>
</evidence>
<comment type="caution">
    <text evidence="2">The sequence shown here is derived from an EMBL/GenBank/DDBJ whole genome shotgun (WGS) entry which is preliminary data.</text>
</comment>
<evidence type="ECO:0000313" key="3">
    <source>
        <dbReference type="Proteomes" id="UP000680020"/>
    </source>
</evidence>
<sequence>MKKYWLIATLLLLQGCASNFLVNQANASNALRYEAIADLPKKEVIGQMAYLGGQIVTIDRTKRQIELVARHINASGYPEAGTNQQNARIFVNIPMSVQINFYDLTIGDRLAALGPVKEVQSLDIAGNPMTIVEMTADDYRTWTNQRFEPWDDDPWLWGPRFGPRYYRPWYN</sequence>
<dbReference type="Pfam" id="PF03843">
    <property type="entry name" value="Slp"/>
    <property type="match status" value="1"/>
</dbReference>
<dbReference type="Proteomes" id="UP000680020">
    <property type="component" value="Unassembled WGS sequence"/>
</dbReference>
<dbReference type="PROSITE" id="PS51257">
    <property type="entry name" value="PROKAR_LIPOPROTEIN"/>
    <property type="match status" value="1"/>
</dbReference>
<evidence type="ECO:0000256" key="1">
    <source>
        <dbReference type="SAM" id="SignalP"/>
    </source>
</evidence>
<feature type="chain" id="PRO_5044324266" evidence="1">
    <location>
        <begin position="28"/>
        <end position="171"/>
    </location>
</feature>
<name>A0AB35BXM4_9GAMM</name>
<accession>A0AB35BXM4</accession>
<dbReference type="EMBL" id="JAGIBU010000002">
    <property type="protein sequence ID" value="MBS7824251.1"/>
    <property type="molecule type" value="Genomic_DNA"/>
</dbReference>
<dbReference type="RefSeq" id="WP_213403540.1">
    <property type="nucleotide sequence ID" value="NZ_JAGIBT010000002.1"/>
</dbReference>
<dbReference type="InterPro" id="IPR004658">
    <property type="entry name" value="OMP_Slp"/>
</dbReference>
<keyword evidence="1" id="KW-0732">Signal</keyword>
<proteinExistence type="predicted"/>
<dbReference type="GO" id="GO:0019867">
    <property type="term" value="C:outer membrane"/>
    <property type="evidence" value="ECO:0007669"/>
    <property type="project" value="InterPro"/>
</dbReference>
<keyword evidence="2" id="KW-0449">Lipoprotein</keyword>
<organism evidence="2 3">
    <name type="scientific">Wohlfahrtiimonas chitiniclastica</name>
    <dbReference type="NCBI Taxonomy" id="400946"/>
    <lineage>
        <taxon>Bacteria</taxon>
        <taxon>Pseudomonadati</taxon>
        <taxon>Pseudomonadota</taxon>
        <taxon>Gammaproteobacteria</taxon>
        <taxon>Cardiobacteriales</taxon>
        <taxon>Ignatzschineriaceae</taxon>
        <taxon>Wohlfahrtiimonas</taxon>
    </lineage>
</organism>
<gene>
    <name evidence="2" type="ORF">J7561_03410</name>
</gene>